<feature type="chain" id="PRO_5013040772" description="DNA-directed RNA polymerase" evidence="2">
    <location>
        <begin position="20"/>
        <end position="253"/>
    </location>
</feature>
<feature type="signal peptide" evidence="2">
    <location>
        <begin position="1"/>
        <end position="19"/>
    </location>
</feature>
<dbReference type="AlphaFoldDB" id="A0A1J9PEX0"/>
<comment type="caution">
    <text evidence="3">The sequence shown here is derived from an EMBL/GenBank/DDBJ whole genome shotgun (WGS) entry which is preliminary data.</text>
</comment>
<evidence type="ECO:0008006" key="5">
    <source>
        <dbReference type="Google" id="ProtNLM"/>
    </source>
</evidence>
<keyword evidence="2" id="KW-0732">Signal</keyword>
<reference evidence="3 4" key="1">
    <citation type="submission" date="2015-07" db="EMBL/GenBank/DDBJ databases">
        <title>Emmonsia species relationships and genome sequence.</title>
        <authorList>
            <consortium name="The Broad Institute Genomics Platform"/>
            <person name="Cuomo C.A."/>
            <person name="Munoz J.F."/>
            <person name="Imamovic A."/>
            <person name="Priest M.E."/>
            <person name="Young S."/>
            <person name="Clay O.K."/>
            <person name="McEwen J.G."/>
        </authorList>
    </citation>
    <scope>NUCLEOTIDE SEQUENCE [LARGE SCALE GENOMIC DNA]</scope>
    <source>
        <strain evidence="3 4">UAMH 9510</strain>
    </source>
</reference>
<dbReference type="Gene3D" id="2.70.50.70">
    <property type="match status" value="1"/>
</dbReference>
<organism evidence="3 4">
    <name type="scientific">Emergomyces pasteurianus Ep9510</name>
    <dbReference type="NCBI Taxonomy" id="1447872"/>
    <lineage>
        <taxon>Eukaryota</taxon>
        <taxon>Fungi</taxon>
        <taxon>Dikarya</taxon>
        <taxon>Ascomycota</taxon>
        <taxon>Pezizomycotina</taxon>
        <taxon>Eurotiomycetes</taxon>
        <taxon>Eurotiomycetidae</taxon>
        <taxon>Onygenales</taxon>
        <taxon>Ajellomycetaceae</taxon>
        <taxon>Emergomyces</taxon>
    </lineage>
</organism>
<dbReference type="STRING" id="1447872.A0A1J9PEX0"/>
<dbReference type="OrthoDB" id="2342176at2759"/>
<dbReference type="PANTHER" id="PTHR36182">
    <property type="entry name" value="PROTEIN, PUTATIVE (AFU_ORTHOLOGUE AFUA_6G10930)-RELATED"/>
    <property type="match status" value="1"/>
</dbReference>
<dbReference type="EMBL" id="LGRN01000214">
    <property type="protein sequence ID" value="OJD14530.1"/>
    <property type="molecule type" value="Genomic_DNA"/>
</dbReference>
<evidence type="ECO:0000256" key="2">
    <source>
        <dbReference type="SAM" id="SignalP"/>
    </source>
</evidence>
<feature type="compositionally biased region" description="Pro residues" evidence="1">
    <location>
        <begin position="229"/>
        <end position="238"/>
    </location>
</feature>
<keyword evidence="4" id="KW-1185">Reference proteome</keyword>
<sequence length="253" mass="27006">MIYRAAILLFGLLVRGVHSHMQMLNPLPINSPLDPLNTGKLRDVNYKNPLWANGSNYPCKGYLAQPFRPAAQYKAGSEYEMTIEQNTATHLGGSCQFSLSYDKGKSFKVIKSIIGGCPLPLKYKFKIPSSAPSGEAVFAWTWFNRVGNREMYMNCAYVTVSDGSGNGFDSLPEIFKANIAAQTPCTTDEGKDVVFPDPGPVVEFGPGGEGPPNRGILNCNSPAGGNPPAEKPQPPAQAPQPSSASSPSAAPAP</sequence>
<protein>
    <recommendedName>
        <fullName evidence="5">DNA-directed RNA polymerase</fullName>
    </recommendedName>
</protein>
<gene>
    <name evidence="3" type="ORF">AJ78_05145</name>
</gene>
<evidence type="ECO:0000256" key="1">
    <source>
        <dbReference type="SAM" id="MobiDB-lite"/>
    </source>
</evidence>
<dbReference type="VEuPathDB" id="FungiDB:AJ78_05145"/>
<accession>A0A1J9PEX0</accession>
<dbReference type="PANTHER" id="PTHR36182:SF1">
    <property type="entry name" value="PROTEIN, PUTATIVE (AFU_ORTHOLOGUE AFUA_6G10930)-RELATED"/>
    <property type="match status" value="1"/>
</dbReference>
<evidence type="ECO:0000313" key="3">
    <source>
        <dbReference type="EMBL" id="OJD14530.1"/>
    </source>
</evidence>
<feature type="compositionally biased region" description="Low complexity" evidence="1">
    <location>
        <begin position="239"/>
        <end position="253"/>
    </location>
</feature>
<proteinExistence type="predicted"/>
<dbReference type="Proteomes" id="UP000182235">
    <property type="component" value="Unassembled WGS sequence"/>
</dbReference>
<feature type="region of interest" description="Disordered" evidence="1">
    <location>
        <begin position="203"/>
        <end position="253"/>
    </location>
</feature>
<name>A0A1J9PEX0_9EURO</name>
<evidence type="ECO:0000313" key="4">
    <source>
        <dbReference type="Proteomes" id="UP000182235"/>
    </source>
</evidence>